<protein>
    <recommendedName>
        <fullName evidence="2">N-acetyltransferase</fullName>
    </recommendedName>
</protein>
<dbReference type="SUPFAM" id="SSF51161">
    <property type="entry name" value="Trimeric LpxA-like enzymes"/>
    <property type="match status" value="1"/>
</dbReference>
<dbReference type="Gene3D" id="2.160.10.10">
    <property type="entry name" value="Hexapeptide repeat proteins"/>
    <property type="match status" value="1"/>
</dbReference>
<evidence type="ECO:0000313" key="1">
    <source>
        <dbReference type="EMBL" id="KKK94418.1"/>
    </source>
</evidence>
<dbReference type="Pfam" id="PF00132">
    <property type="entry name" value="Hexapep"/>
    <property type="match status" value="1"/>
</dbReference>
<evidence type="ECO:0008006" key="2">
    <source>
        <dbReference type="Google" id="ProtNLM"/>
    </source>
</evidence>
<dbReference type="InterPro" id="IPR001451">
    <property type="entry name" value="Hexapep"/>
</dbReference>
<accession>A0A0F8ZKS9</accession>
<name>A0A0F8ZKS9_9ZZZZ</name>
<feature type="non-terminal residue" evidence="1">
    <location>
        <position position="140"/>
    </location>
</feature>
<dbReference type="EMBL" id="LAZR01047353">
    <property type="protein sequence ID" value="KKK94418.1"/>
    <property type="molecule type" value="Genomic_DNA"/>
</dbReference>
<dbReference type="AlphaFoldDB" id="A0A0F8ZKS9"/>
<proteinExistence type="predicted"/>
<dbReference type="InterPro" id="IPR011004">
    <property type="entry name" value="Trimer_LpxA-like_sf"/>
</dbReference>
<reference evidence="1" key="1">
    <citation type="journal article" date="2015" name="Nature">
        <title>Complex archaea that bridge the gap between prokaryotes and eukaryotes.</title>
        <authorList>
            <person name="Spang A."/>
            <person name="Saw J.H."/>
            <person name="Jorgensen S.L."/>
            <person name="Zaremba-Niedzwiedzka K."/>
            <person name="Martijn J."/>
            <person name="Lind A.E."/>
            <person name="van Eijk R."/>
            <person name="Schleper C."/>
            <person name="Guy L."/>
            <person name="Ettema T.J."/>
        </authorList>
    </citation>
    <scope>NUCLEOTIDE SEQUENCE</scope>
</reference>
<dbReference type="InterPro" id="IPR050179">
    <property type="entry name" value="Trans_hexapeptide_repeat"/>
</dbReference>
<sequence length="140" mass="15548">MNEIIVKKNIDSEYRYHKSSYIDEGVKIGDGTIIWHFSHIMKNAKIGKNCTIGQNCFISSKASIGNGVKIQNNVSIYDSVILENNIFCGPSCVFTNVLNPRAFMERKNEYKMTIVKKGASIGANTTIICGNKIGKYAFIG</sequence>
<comment type="caution">
    <text evidence="1">The sequence shown here is derived from an EMBL/GenBank/DDBJ whole genome shotgun (WGS) entry which is preliminary data.</text>
</comment>
<dbReference type="PANTHER" id="PTHR43300:SF4">
    <property type="entry name" value="ACYL-[ACYL-CARRIER-PROTEIN]--UDP-N-ACETYLGLUCOSAMINE O-ACYLTRANSFERASE"/>
    <property type="match status" value="1"/>
</dbReference>
<organism evidence="1">
    <name type="scientific">marine sediment metagenome</name>
    <dbReference type="NCBI Taxonomy" id="412755"/>
    <lineage>
        <taxon>unclassified sequences</taxon>
        <taxon>metagenomes</taxon>
        <taxon>ecological metagenomes</taxon>
    </lineage>
</organism>
<dbReference type="PANTHER" id="PTHR43300">
    <property type="entry name" value="ACETYLTRANSFERASE"/>
    <property type="match status" value="1"/>
</dbReference>
<gene>
    <name evidence="1" type="ORF">LCGC14_2683050</name>
</gene>
<dbReference type="CDD" id="cd03358">
    <property type="entry name" value="LbH_WxcM_N_like"/>
    <property type="match status" value="1"/>
</dbReference>